<dbReference type="PANTHER" id="PTHR10353:SF36">
    <property type="entry name" value="LP05116P"/>
    <property type="match status" value="1"/>
</dbReference>
<evidence type="ECO:0000256" key="4">
    <source>
        <dbReference type="RuleBase" id="RU003690"/>
    </source>
</evidence>
<accession>A0ABQ9I1K5</accession>
<evidence type="ECO:0000313" key="6">
    <source>
        <dbReference type="Proteomes" id="UP001159363"/>
    </source>
</evidence>
<protein>
    <submittedName>
        <fullName evidence="5">Uncharacterized protein</fullName>
    </submittedName>
</protein>
<dbReference type="PANTHER" id="PTHR10353">
    <property type="entry name" value="GLYCOSYL HYDROLASE"/>
    <property type="match status" value="1"/>
</dbReference>
<sequence>MWVIEVSMERRRNERVGETRDPRENPTTKGIVRHDSHMRKLGDTYTPANFRKALKWVSDQYDQIPILITENGWADSGGLNDTMRTRYLMNHFAYLLDAIHLDNVSVIGHTVWSLIDTWEWTDGYTYKFGLHQIDFNDPERKRVPKNSTVAYAKMIKNRKVPEEYLDEDNK</sequence>
<evidence type="ECO:0000256" key="2">
    <source>
        <dbReference type="ARBA" id="ARBA00022801"/>
    </source>
</evidence>
<comment type="caution">
    <text evidence="5">The sequence shown here is derived from an EMBL/GenBank/DDBJ whole genome shotgun (WGS) entry which is preliminary data.</text>
</comment>
<evidence type="ECO:0000313" key="5">
    <source>
        <dbReference type="EMBL" id="KAJ8890516.1"/>
    </source>
</evidence>
<dbReference type="InterPro" id="IPR001360">
    <property type="entry name" value="Glyco_hydro_1"/>
</dbReference>
<organism evidence="5 6">
    <name type="scientific">Dryococelus australis</name>
    <dbReference type="NCBI Taxonomy" id="614101"/>
    <lineage>
        <taxon>Eukaryota</taxon>
        <taxon>Metazoa</taxon>
        <taxon>Ecdysozoa</taxon>
        <taxon>Arthropoda</taxon>
        <taxon>Hexapoda</taxon>
        <taxon>Insecta</taxon>
        <taxon>Pterygota</taxon>
        <taxon>Neoptera</taxon>
        <taxon>Polyneoptera</taxon>
        <taxon>Phasmatodea</taxon>
        <taxon>Verophasmatodea</taxon>
        <taxon>Anareolatae</taxon>
        <taxon>Phasmatidae</taxon>
        <taxon>Eurycanthinae</taxon>
        <taxon>Dryococelus</taxon>
    </lineage>
</organism>
<dbReference type="Pfam" id="PF00232">
    <property type="entry name" value="Glyco_hydro_1"/>
    <property type="match status" value="1"/>
</dbReference>
<dbReference type="Proteomes" id="UP001159363">
    <property type="component" value="Chromosome 3"/>
</dbReference>
<dbReference type="Gene3D" id="3.20.20.80">
    <property type="entry name" value="Glycosidases"/>
    <property type="match status" value="1"/>
</dbReference>
<dbReference type="SUPFAM" id="SSF51445">
    <property type="entry name" value="(Trans)glycosidases"/>
    <property type="match status" value="1"/>
</dbReference>
<dbReference type="PRINTS" id="PR00131">
    <property type="entry name" value="GLHYDRLASE1"/>
</dbReference>
<proteinExistence type="inferred from homology"/>
<name>A0ABQ9I1K5_9NEOP</name>
<dbReference type="EMBL" id="JARBHB010000003">
    <property type="protein sequence ID" value="KAJ8890516.1"/>
    <property type="molecule type" value="Genomic_DNA"/>
</dbReference>
<evidence type="ECO:0000256" key="1">
    <source>
        <dbReference type="ARBA" id="ARBA00010838"/>
    </source>
</evidence>
<evidence type="ECO:0000256" key="3">
    <source>
        <dbReference type="ARBA" id="ARBA00023295"/>
    </source>
</evidence>
<comment type="similarity">
    <text evidence="1 4">Belongs to the glycosyl hydrolase 1 family.</text>
</comment>
<keyword evidence="6" id="KW-1185">Reference proteome</keyword>
<reference evidence="5 6" key="1">
    <citation type="submission" date="2023-02" db="EMBL/GenBank/DDBJ databases">
        <title>LHISI_Scaffold_Assembly.</title>
        <authorList>
            <person name="Stuart O.P."/>
            <person name="Cleave R."/>
            <person name="Magrath M.J.L."/>
            <person name="Mikheyev A.S."/>
        </authorList>
    </citation>
    <scope>NUCLEOTIDE SEQUENCE [LARGE SCALE GENOMIC DNA]</scope>
    <source>
        <strain evidence="5">Daus_M_001</strain>
        <tissue evidence="5">Leg muscle</tissue>
    </source>
</reference>
<dbReference type="InterPro" id="IPR017853">
    <property type="entry name" value="GH"/>
</dbReference>
<keyword evidence="2" id="KW-0378">Hydrolase</keyword>
<gene>
    <name evidence="5" type="ORF">PR048_010025</name>
</gene>
<keyword evidence="3" id="KW-0326">Glycosidase</keyword>